<evidence type="ECO:0000313" key="7">
    <source>
        <dbReference type="Proteomes" id="UP000184693"/>
    </source>
</evidence>
<proteinExistence type="inferred from homology"/>
<reference evidence="6 7" key="1">
    <citation type="submission" date="2016-11" db="EMBL/GenBank/DDBJ databases">
        <authorList>
            <person name="Jaros S."/>
            <person name="Januszkiewicz K."/>
            <person name="Wedrychowicz H."/>
        </authorList>
    </citation>
    <scope>NUCLEOTIDE SEQUENCE [LARGE SCALE GENOMIC DNA]</scope>
    <source>
        <strain evidence="6 7">GAS86</strain>
    </source>
</reference>
<accession>A0A1N6FZR2</accession>
<dbReference type="CDD" id="cd06324">
    <property type="entry name" value="PBP1_ABC_sugar_binding-like"/>
    <property type="match status" value="1"/>
</dbReference>
<dbReference type="EMBL" id="FSRM01000001">
    <property type="protein sequence ID" value="SIO00681.1"/>
    <property type="molecule type" value="Genomic_DNA"/>
</dbReference>
<dbReference type="GO" id="GO:0030246">
    <property type="term" value="F:carbohydrate binding"/>
    <property type="evidence" value="ECO:0007669"/>
    <property type="project" value="UniProtKB-ARBA"/>
</dbReference>
<dbReference type="RefSeq" id="WP_254368803.1">
    <property type="nucleotide sequence ID" value="NZ_FSRM01000001.1"/>
</dbReference>
<dbReference type="InterPro" id="IPR025997">
    <property type="entry name" value="SBP_2_dom"/>
</dbReference>
<sequence>MDRPVKRRAALLALANASLLCMAGPAFASGPAPRVVFLNPGEAVERGTGQQWQLVSRFMRVAAKTFGMQLEVLYAERDHLLMVRQAREVAARADAPDYVVIVNEKMAAAQMLTALAGSRAKVLLIHNDLTPGQRRAIGNEREDIANWIGTATANAAQAGYRLMQYLYQRVSPAGAQVIGITGDPNTPVSLERAQGVDAFLSREQDAHTCQLVFGDWSYADSAQKARVLLARYPQANLIWAANDAMALGAMSAVTERHAHVLVGGMGALQEALQSIVDGGLAAMVAGDYFIGAWAMVLLYDYHHGKDFAASGGVRQKLDFLRVIHRANAAQYYDAVFAHGQSLNFGVYSKCLYPSPGPYDFGLQRLLTTVPTLS</sequence>
<comment type="similarity">
    <text evidence="2">Belongs to the bacterial solute-binding protein 2 family.</text>
</comment>
<name>A0A1N6FZR2_9BURK</name>
<dbReference type="Gene3D" id="3.40.50.2300">
    <property type="match status" value="2"/>
</dbReference>
<evidence type="ECO:0000259" key="5">
    <source>
        <dbReference type="Pfam" id="PF13407"/>
    </source>
</evidence>
<dbReference type="PANTHER" id="PTHR46847:SF2">
    <property type="entry name" value="ABC TRANSPORTER SUGAR-BINDING PROTEIN"/>
    <property type="match status" value="1"/>
</dbReference>
<evidence type="ECO:0000313" key="6">
    <source>
        <dbReference type="EMBL" id="SIO00681.1"/>
    </source>
</evidence>
<evidence type="ECO:0000256" key="1">
    <source>
        <dbReference type="ARBA" id="ARBA00004196"/>
    </source>
</evidence>
<dbReference type="AlphaFoldDB" id="A0A1N6FZR2"/>
<gene>
    <name evidence="6" type="ORF">SAMN05444168_1992</name>
</gene>
<protein>
    <submittedName>
        <fullName evidence="6">Monosaccharide ABC transporter substrate-binding protein, CUT2 family</fullName>
    </submittedName>
</protein>
<feature type="signal peptide" evidence="4">
    <location>
        <begin position="1"/>
        <end position="28"/>
    </location>
</feature>
<feature type="chain" id="PRO_5012252580" evidence="4">
    <location>
        <begin position="29"/>
        <end position="373"/>
    </location>
</feature>
<evidence type="ECO:0000256" key="4">
    <source>
        <dbReference type="SAM" id="SignalP"/>
    </source>
</evidence>
<keyword evidence="3 4" id="KW-0732">Signal</keyword>
<dbReference type="InterPro" id="IPR028082">
    <property type="entry name" value="Peripla_BP_I"/>
</dbReference>
<dbReference type="PANTHER" id="PTHR46847">
    <property type="entry name" value="D-ALLOSE-BINDING PERIPLASMIC PROTEIN-RELATED"/>
    <property type="match status" value="1"/>
</dbReference>
<dbReference type="SUPFAM" id="SSF53822">
    <property type="entry name" value="Periplasmic binding protein-like I"/>
    <property type="match status" value="1"/>
</dbReference>
<organism evidence="6 7">
    <name type="scientific">Paraburkholderia phenazinium</name>
    <dbReference type="NCBI Taxonomy" id="60549"/>
    <lineage>
        <taxon>Bacteria</taxon>
        <taxon>Pseudomonadati</taxon>
        <taxon>Pseudomonadota</taxon>
        <taxon>Betaproteobacteria</taxon>
        <taxon>Burkholderiales</taxon>
        <taxon>Burkholderiaceae</taxon>
        <taxon>Paraburkholderia</taxon>
    </lineage>
</organism>
<evidence type="ECO:0000256" key="3">
    <source>
        <dbReference type="ARBA" id="ARBA00022729"/>
    </source>
</evidence>
<evidence type="ECO:0000256" key="2">
    <source>
        <dbReference type="ARBA" id="ARBA00007639"/>
    </source>
</evidence>
<dbReference type="Pfam" id="PF13407">
    <property type="entry name" value="Peripla_BP_4"/>
    <property type="match status" value="1"/>
</dbReference>
<feature type="domain" description="Periplasmic binding protein" evidence="5">
    <location>
        <begin position="51"/>
        <end position="305"/>
    </location>
</feature>
<dbReference type="Proteomes" id="UP000184693">
    <property type="component" value="Unassembled WGS sequence"/>
</dbReference>
<comment type="subcellular location">
    <subcellularLocation>
        <location evidence="1">Cell envelope</location>
    </subcellularLocation>
</comment>
<dbReference type="GO" id="GO:0030313">
    <property type="term" value="C:cell envelope"/>
    <property type="evidence" value="ECO:0007669"/>
    <property type="project" value="UniProtKB-SubCell"/>
</dbReference>